<keyword evidence="2" id="KW-1185">Reference proteome</keyword>
<dbReference type="Proteomes" id="UP001204015">
    <property type="component" value="Unassembled WGS sequence"/>
</dbReference>
<proteinExistence type="predicted"/>
<reference evidence="1 2" key="1">
    <citation type="submission" date="2022-06" db="EMBL/GenBank/DDBJ databases">
        <title>A taxonomic note on the genus Prevotella: Description of four novel genera and emended description of the genera Hallella and Xylanibacter.</title>
        <authorList>
            <person name="Hitch T.C.A."/>
        </authorList>
    </citation>
    <scope>NUCLEOTIDE SEQUENCE [LARGE SCALE GENOMIC DNA]</scope>
    <source>
        <strain evidence="1 2">DSM 100619</strain>
    </source>
</reference>
<dbReference type="EMBL" id="JAMXLY010000031">
    <property type="protein sequence ID" value="MCO6025879.1"/>
    <property type="molecule type" value="Genomic_DNA"/>
</dbReference>
<evidence type="ECO:0000313" key="2">
    <source>
        <dbReference type="Proteomes" id="UP001204015"/>
    </source>
</evidence>
<sequence>MKQEVHRYAAHEVHIGQRVLHQAYVEIRGGAVVGYGDFQEEPAFTEWLGGTIEVKENEDGSFFACHDKKVLV</sequence>
<comment type="caution">
    <text evidence="1">The sequence shown here is derived from an EMBL/GenBank/DDBJ whole genome shotgun (WGS) entry which is preliminary data.</text>
</comment>
<dbReference type="RefSeq" id="WP_252761236.1">
    <property type="nucleotide sequence ID" value="NZ_JAMXLY010000031.1"/>
</dbReference>
<name>A0ABT1BY26_9BACT</name>
<evidence type="ECO:0000313" key="1">
    <source>
        <dbReference type="EMBL" id="MCO6025879.1"/>
    </source>
</evidence>
<organism evidence="1 2">
    <name type="scientific">Segatella cerevisiae</name>
    <dbReference type="NCBI Taxonomy" id="2053716"/>
    <lineage>
        <taxon>Bacteria</taxon>
        <taxon>Pseudomonadati</taxon>
        <taxon>Bacteroidota</taxon>
        <taxon>Bacteroidia</taxon>
        <taxon>Bacteroidales</taxon>
        <taxon>Prevotellaceae</taxon>
        <taxon>Segatella</taxon>
    </lineage>
</organism>
<protein>
    <submittedName>
        <fullName evidence="1">Uncharacterized protein</fullName>
    </submittedName>
</protein>
<accession>A0ABT1BY26</accession>
<gene>
    <name evidence="1" type="ORF">NG821_08530</name>
</gene>